<dbReference type="OMA" id="RDPYTCG"/>
<evidence type="ECO:0000259" key="2">
    <source>
        <dbReference type="Pfam" id="PF13193"/>
    </source>
</evidence>
<dbReference type="STRING" id="578459.A0A194S5Z2"/>
<evidence type="ECO:0000313" key="3">
    <source>
        <dbReference type="EMBL" id="KPV75959.1"/>
    </source>
</evidence>
<dbReference type="CDD" id="cd05911">
    <property type="entry name" value="Firefly_Luc_like"/>
    <property type="match status" value="1"/>
</dbReference>
<sequence length="598" mass="65649">MPFDQHTGIYTRDLPKVALPQKALTIYDFLFDPEPAAFEGSSGARLERPDPTGRTWLIDASSPRQYTFEQTRKRTDDIARAFCAKGLEAGDTILVFSPNDLDYGPVLWAGFRAGAASSCANPSYTHAELALQMDTVNKHYPVRFLVVHPDAIETAVKACETSGLSTKMIVLIRSPSDSPANIKSLASGFPTLDDLVSSTSNEPLPPKFSLKQDEAKTRLAFLSFSSGTTGVPKAVMIPHFAVISNVLQDALHWSKSNNFVPYDAKTKKGDVVMGCLPFYHIYGLVVILHHSIWQNTPVVIHSKFDPRLFLESITAHRISTLYLVPPQVIFMVKQDDLVKQFDLSSVRMVMAGAAPLTDETISAFRTRFPHIAIGQGYGMTESSTIISTMDASHDFPGASAGYLLPNVEAKIVSPEGKALPPKQVGELLARMPSIALGYLNNDKATKETFDDEGFLHTGDEGFIDEHSRLFITDRIKELIKCSGFQVAPAELEGHLLAHEDVQDVCVIGVPDERKGEVPKAYVVVSPGAASRVKSGGSSAENALVDSIKKFVSDHKIKYKWLAEVEFIDAIPKTPSGKLLRRDLRTLHAQKVKAQKEKL</sequence>
<dbReference type="Proteomes" id="UP000053890">
    <property type="component" value="Unassembled WGS sequence"/>
</dbReference>
<proteinExistence type="predicted"/>
<dbReference type="GeneID" id="28977047"/>
<evidence type="ECO:0000313" key="4">
    <source>
        <dbReference type="Proteomes" id="UP000053890"/>
    </source>
</evidence>
<dbReference type="Pfam" id="PF13193">
    <property type="entry name" value="AMP-binding_C"/>
    <property type="match status" value="1"/>
</dbReference>
<dbReference type="PROSITE" id="PS00455">
    <property type="entry name" value="AMP_BINDING"/>
    <property type="match status" value="1"/>
</dbReference>
<accession>A0A194S5Z2</accession>
<dbReference type="Gene3D" id="3.40.50.12780">
    <property type="entry name" value="N-terminal domain of ligase-like"/>
    <property type="match status" value="1"/>
</dbReference>
<dbReference type="SUPFAM" id="SSF56801">
    <property type="entry name" value="Acetyl-CoA synthetase-like"/>
    <property type="match status" value="1"/>
</dbReference>
<evidence type="ECO:0008006" key="5">
    <source>
        <dbReference type="Google" id="ProtNLM"/>
    </source>
</evidence>
<dbReference type="PANTHER" id="PTHR24096:SF422">
    <property type="entry name" value="BCDNA.GH02901"/>
    <property type="match status" value="1"/>
</dbReference>
<dbReference type="Pfam" id="PF00501">
    <property type="entry name" value="AMP-binding"/>
    <property type="match status" value="1"/>
</dbReference>
<evidence type="ECO:0000259" key="1">
    <source>
        <dbReference type="Pfam" id="PF00501"/>
    </source>
</evidence>
<dbReference type="RefSeq" id="XP_018272008.1">
    <property type="nucleotide sequence ID" value="XM_018416599.1"/>
</dbReference>
<feature type="domain" description="AMP-binding enzyme C-terminal" evidence="2">
    <location>
        <begin position="490"/>
        <end position="577"/>
    </location>
</feature>
<dbReference type="InterPro" id="IPR020845">
    <property type="entry name" value="AMP-binding_CS"/>
</dbReference>
<dbReference type="InterPro" id="IPR045851">
    <property type="entry name" value="AMP-bd_C_sf"/>
</dbReference>
<dbReference type="AlphaFoldDB" id="A0A194S5Z2"/>
<dbReference type="EMBL" id="KQ474077">
    <property type="protein sequence ID" value="KPV75959.1"/>
    <property type="molecule type" value="Genomic_DNA"/>
</dbReference>
<dbReference type="InterPro" id="IPR042099">
    <property type="entry name" value="ANL_N_sf"/>
</dbReference>
<dbReference type="GO" id="GO:0016405">
    <property type="term" value="F:CoA-ligase activity"/>
    <property type="evidence" value="ECO:0007669"/>
    <property type="project" value="TreeGrafter"/>
</dbReference>
<dbReference type="OrthoDB" id="6509636at2759"/>
<gene>
    <name evidence="3" type="ORF">RHOBADRAFT_52967</name>
</gene>
<keyword evidence="4" id="KW-1185">Reference proteome</keyword>
<dbReference type="PANTHER" id="PTHR24096">
    <property type="entry name" value="LONG-CHAIN-FATTY-ACID--COA LIGASE"/>
    <property type="match status" value="1"/>
</dbReference>
<dbReference type="Gene3D" id="3.30.300.30">
    <property type="match status" value="1"/>
</dbReference>
<feature type="domain" description="AMP-dependent synthetase/ligase" evidence="1">
    <location>
        <begin position="53"/>
        <end position="439"/>
    </location>
</feature>
<protein>
    <recommendedName>
        <fullName evidence="5">Phenylacetyl-CoA ligase</fullName>
    </recommendedName>
</protein>
<dbReference type="InterPro" id="IPR000873">
    <property type="entry name" value="AMP-dep_synth/lig_dom"/>
</dbReference>
<dbReference type="InterPro" id="IPR025110">
    <property type="entry name" value="AMP-bd_C"/>
</dbReference>
<organism evidence="3 4">
    <name type="scientific">Rhodotorula graminis (strain WP1)</name>
    <dbReference type="NCBI Taxonomy" id="578459"/>
    <lineage>
        <taxon>Eukaryota</taxon>
        <taxon>Fungi</taxon>
        <taxon>Dikarya</taxon>
        <taxon>Basidiomycota</taxon>
        <taxon>Pucciniomycotina</taxon>
        <taxon>Microbotryomycetes</taxon>
        <taxon>Sporidiobolales</taxon>
        <taxon>Sporidiobolaceae</taxon>
        <taxon>Rhodotorula</taxon>
    </lineage>
</organism>
<name>A0A194S5Z2_RHOGW</name>
<reference evidence="3 4" key="1">
    <citation type="journal article" date="2015" name="Front. Microbiol.">
        <title>Genome sequence of the plant growth promoting endophytic yeast Rhodotorula graminis WP1.</title>
        <authorList>
            <person name="Firrincieli A."/>
            <person name="Otillar R."/>
            <person name="Salamov A."/>
            <person name="Schmutz J."/>
            <person name="Khan Z."/>
            <person name="Redman R.S."/>
            <person name="Fleck N.D."/>
            <person name="Lindquist E."/>
            <person name="Grigoriev I.V."/>
            <person name="Doty S.L."/>
        </authorList>
    </citation>
    <scope>NUCLEOTIDE SEQUENCE [LARGE SCALE GENOMIC DNA]</scope>
    <source>
        <strain evidence="3 4">WP1</strain>
    </source>
</reference>